<accession>A0A8T2JB83</accession>
<name>A0A8T2JB83_9PIPI</name>
<dbReference type="InterPro" id="IPR023796">
    <property type="entry name" value="Serpin_dom"/>
</dbReference>
<dbReference type="OrthoDB" id="671595at2759"/>
<proteinExistence type="inferred from homology"/>
<dbReference type="Gene3D" id="2.30.39.10">
    <property type="entry name" value="Alpha-1-antitrypsin, domain 1"/>
    <property type="match status" value="1"/>
</dbReference>
<dbReference type="Proteomes" id="UP000812440">
    <property type="component" value="Chromosome 6"/>
</dbReference>
<keyword evidence="4" id="KW-1185">Reference proteome</keyword>
<dbReference type="InterPro" id="IPR036186">
    <property type="entry name" value="Serpin_sf"/>
</dbReference>
<evidence type="ECO:0000256" key="1">
    <source>
        <dbReference type="ARBA" id="ARBA00006426"/>
    </source>
</evidence>
<dbReference type="EMBL" id="JAACNH010000005">
    <property type="protein sequence ID" value="KAG8442469.1"/>
    <property type="molecule type" value="Genomic_DNA"/>
</dbReference>
<comment type="similarity">
    <text evidence="1">Belongs to the serpin family. Ov-serpin subfamily.</text>
</comment>
<dbReference type="PROSITE" id="PS00284">
    <property type="entry name" value="SERPIN"/>
    <property type="match status" value="1"/>
</dbReference>
<dbReference type="GO" id="GO:0005615">
    <property type="term" value="C:extracellular space"/>
    <property type="evidence" value="ECO:0007669"/>
    <property type="project" value="InterPro"/>
</dbReference>
<dbReference type="PANTHER" id="PTHR11461:SF55">
    <property type="entry name" value="SERPIN B5"/>
    <property type="match status" value="1"/>
</dbReference>
<organism evidence="3 4">
    <name type="scientific">Hymenochirus boettgeri</name>
    <name type="common">Congo dwarf clawed frog</name>
    <dbReference type="NCBI Taxonomy" id="247094"/>
    <lineage>
        <taxon>Eukaryota</taxon>
        <taxon>Metazoa</taxon>
        <taxon>Chordata</taxon>
        <taxon>Craniata</taxon>
        <taxon>Vertebrata</taxon>
        <taxon>Euteleostomi</taxon>
        <taxon>Amphibia</taxon>
        <taxon>Batrachia</taxon>
        <taxon>Anura</taxon>
        <taxon>Pipoidea</taxon>
        <taxon>Pipidae</taxon>
        <taxon>Pipinae</taxon>
        <taxon>Hymenochirus</taxon>
    </lineage>
</organism>
<dbReference type="SMART" id="SM00093">
    <property type="entry name" value="SERPIN"/>
    <property type="match status" value="1"/>
</dbReference>
<dbReference type="PANTHER" id="PTHR11461">
    <property type="entry name" value="SERINE PROTEASE INHIBITOR, SERPIN"/>
    <property type="match status" value="1"/>
</dbReference>
<dbReference type="InterPro" id="IPR000240">
    <property type="entry name" value="Serpin_B9/Maspin"/>
</dbReference>
<dbReference type="SUPFAM" id="SSF56574">
    <property type="entry name" value="Serpins"/>
    <property type="match status" value="1"/>
</dbReference>
<dbReference type="InterPro" id="IPR042178">
    <property type="entry name" value="Serpin_sf_1"/>
</dbReference>
<dbReference type="Gene3D" id="3.30.497.10">
    <property type="entry name" value="Antithrombin, subunit I, domain 2"/>
    <property type="match status" value="1"/>
</dbReference>
<dbReference type="PRINTS" id="PR00676">
    <property type="entry name" value="MASPIN"/>
</dbReference>
<dbReference type="InterPro" id="IPR000215">
    <property type="entry name" value="Serpin_fam"/>
</dbReference>
<dbReference type="Pfam" id="PF00079">
    <property type="entry name" value="Serpin"/>
    <property type="match status" value="1"/>
</dbReference>
<reference evidence="3" key="1">
    <citation type="thesis" date="2020" institute="ProQuest LLC" country="789 East Eisenhower Parkway, Ann Arbor, MI, USA">
        <title>Comparative Genomics and Chromosome Evolution.</title>
        <authorList>
            <person name="Mudd A.B."/>
        </authorList>
    </citation>
    <scope>NUCLEOTIDE SEQUENCE</scope>
    <source>
        <strain evidence="3">Female2</strain>
        <tissue evidence="3">Blood</tissue>
    </source>
</reference>
<protein>
    <recommendedName>
        <fullName evidence="2">Serpin domain-containing protein</fullName>
    </recommendedName>
</protein>
<dbReference type="InterPro" id="IPR023795">
    <property type="entry name" value="Serpin_CS"/>
</dbReference>
<dbReference type="InterPro" id="IPR042185">
    <property type="entry name" value="Serpin_sf_2"/>
</dbReference>
<feature type="domain" description="Serpin" evidence="2">
    <location>
        <begin position="13"/>
        <end position="373"/>
    </location>
</feature>
<sequence>MDALRLANTGLAVDIFKKLCENKKTDNLVFSPLCISSTLALIHKGSKGNTASELEKVLHFEKVKDRDFGFQTLSLDISKISSIYSLKLIKRLYVDKSIDCTKDFINSSTKPYPSELETIEIKSRAEEARIQINTSVKELTDGNIEKVLNEGLCDEHTKMIMLGAAYFKGSWLYKFNESETKEFRINKTEKKPVQMMNCEVRLSIGYINELKTVILEIPFTMKHLSLLIFLPKDIEDESTGLEKLIQDMTYEKYVHWTNPSMMANSKVKLSLPKFKLESTFDFMDILKSLGINDAFSDEAADFSGMTESKGISVTHAIQKACIQVDEDGTEVADVTKERLLMHKEEVNVDHPFIFILRHNKTRTIIMYGKYCSP</sequence>
<evidence type="ECO:0000313" key="3">
    <source>
        <dbReference type="EMBL" id="KAG8442469.1"/>
    </source>
</evidence>
<gene>
    <name evidence="3" type="ORF">GDO86_011311</name>
</gene>
<dbReference type="GO" id="GO:0004867">
    <property type="term" value="F:serine-type endopeptidase inhibitor activity"/>
    <property type="evidence" value="ECO:0007669"/>
    <property type="project" value="InterPro"/>
</dbReference>
<comment type="caution">
    <text evidence="3">The sequence shown here is derived from an EMBL/GenBank/DDBJ whole genome shotgun (WGS) entry which is preliminary data.</text>
</comment>
<evidence type="ECO:0000313" key="4">
    <source>
        <dbReference type="Proteomes" id="UP000812440"/>
    </source>
</evidence>
<dbReference type="AlphaFoldDB" id="A0A8T2JB83"/>
<evidence type="ECO:0000259" key="2">
    <source>
        <dbReference type="SMART" id="SM00093"/>
    </source>
</evidence>
<dbReference type="FunFam" id="2.30.39.10:FF:000001">
    <property type="entry name" value="Serpin family B member 2"/>
    <property type="match status" value="1"/>
</dbReference>